<name>A0A9W5EYJ6_CAMHY</name>
<dbReference type="EMBL" id="FAUW01000001">
    <property type="protein sequence ID" value="CUU72829.1"/>
    <property type="molecule type" value="Genomic_DNA"/>
</dbReference>
<dbReference type="InterPro" id="IPR029058">
    <property type="entry name" value="AB_hydrolase_fold"/>
</dbReference>
<evidence type="ECO:0000313" key="1">
    <source>
        <dbReference type="EMBL" id="CUU72829.1"/>
    </source>
</evidence>
<dbReference type="GeneID" id="29473520"/>
<reference evidence="1 2" key="1">
    <citation type="submission" date="2015-11" db="EMBL/GenBank/DDBJ databases">
        <authorList>
            <consortium name="Pathogen Informatics"/>
        </authorList>
    </citation>
    <scope>NUCLEOTIDE SEQUENCE [LARGE SCALE GENOMIC DNA]</scope>
    <source>
        <strain evidence="1 2">006A-0191</strain>
    </source>
</reference>
<accession>A0A9W5EYJ6</accession>
<dbReference type="SUPFAM" id="SSF53474">
    <property type="entry name" value="alpha/beta-Hydrolases"/>
    <property type="match status" value="1"/>
</dbReference>
<gene>
    <name evidence="1" type="ORF">ERS739220_00456</name>
</gene>
<evidence type="ECO:0000313" key="2">
    <source>
        <dbReference type="Proteomes" id="UP000052257"/>
    </source>
</evidence>
<dbReference type="Proteomes" id="UP000052257">
    <property type="component" value="Unassembled WGS sequence"/>
</dbReference>
<comment type="caution">
    <text evidence="1">The sequence shown here is derived from an EMBL/GenBank/DDBJ whole genome shotgun (WGS) entry which is preliminary data.</text>
</comment>
<organism evidence="1 2">
    <name type="scientific">Campylobacter hyointestinalis subsp. hyointestinalis</name>
    <dbReference type="NCBI Taxonomy" id="91352"/>
    <lineage>
        <taxon>Bacteria</taxon>
        <taxon>Pseudomonadati</taxon>
        <taxon>Campylobacterota</taxon>
        <taxon>Epsilonproteobacteria</taxon>
        <taxon>Campylobacterales</taxon>
        <taxon>Campylobacteraceae</taxon>
        <taxon>Campylobacter</taxon>
    </lineage>
</organism>
<sequence>MGWSKCIKEKLIRILRIILFDAFKSRWAWRRVPARWYLKYMTSKRKLNIINTKLPPEYEMIYKKSADPFYKDTLVIVFSQGVFWSGGSYFKSNLIDIKYTSEYMNKFLKSEGLNDNVNYLHHIDELINFLIERIREFEYTRVIIFGSSATGRVALLYSQILSGKCAFTQFYTIACAPSSDHSEKIYNISDTHIKENIENIRKYGPVDILKHKLQLPRQNLLIYVIVGKFHKRDCLNAQSFNTCKYLKIFDDIETDMHNVAFMMLLHHKYVEDRKKLLNLVRRQQGADKIDEDNDKAVEIINQIFYKDGKSLQNFNILIDELITTGKITSLYK</sequence>
<dbReference type="RefSeq" id="WP_059427243.1">
    <property type="nucleotide sequence ID" value="NZ_FAUT01000002.1"/>
</dbReference>
<protein>
    <submittedName>
        <fullName evidence="1">Uncharacterized protein</fullName>
    </submittedName>
</protein>
<proteinExistence type="predicted"/>
<dbReference type="AlphaFoldDB" id="A0A9W5EYJ6"/>